<dbReference type="GO" id="GO:0008999">
    <property type="term" value="F:protein-N-terminal-alanine acetyltransferase activity"/>
    <property type="evidence" value="ECO:0007669"/>
    <property type="project" value="TreeGrafter"/>
</dbReference>
<dbReference type="PANTHER" id="PTHR43441:SF11">
    <property type="entry name" value="RIBOSOMAL-PROTEIN-SERINE ACETYLTRANSFERASE"/>
    <property type="match status" value="1"/>
</dbReference>
<reference evidence="2 3" key="1">
    <citation type="submission" date="2015-01" db="EMBL/GenBank/DDBJ databases">
        <title>Draft genome of Vibrio mytili type strain CAIM 528.</title>
        <authorList>
            <person name="Gonzalez-Castillo A."/>
            <person name="Gomez-Gil B."/>
            <person name="Enciso-Ibarra J."/>
        </authorList>
    </citation>
    <scope>NUCLEOTIDE SEQUENCE [LARGE SCALE GENOMIC DNA]</scope>
    <source>
        <strain evidence="2 3">CAIM 528</strain>
    </source>
</reference>
<dbReference type="GO" id="GO:0005737">
    <property type="term" value="C:cytoplasm"/>
    <property type="evidence" value="ECO:0007669"/>
    <property type="project" value="TreeGrafter"/>
</dbReference>
<accession>A0A0C3E6B7</accession>
<protein>
    <submittedName>
        <fullName evidence="2">Ribosomal-protein-serine acetyltransferase</fullName>
    </submittedName>
</protein>
<keyword evidence="2" id="KW-0808">Transferase</keyword>
<dbReference type="RefSeq" id="WP_041156484.1">
    <property type="nucleotide sequence ID" value="NZ_CBCRVP010000006.1"/>
</dbReference>
<dbReference type="InterPro" id="IPR051908">
    <property type="entry name" value="Ribosomal_N-acetyltransferase"/>
</dbReference>
<evidence type="ECO:0000313" key="2">
    <source>
        <dbReference type="EMBL" id="KIN09933.1"/>
    </source>
</evidence>
<evidence type="ECO:0000259" key="1">
    <source>
        <dbReference type="PROSITE" id="PS51186"/>
    </source>
</evidence>
<dbReference type="InterPro" id="IPR000182">
    <property type="entry name" value="GNAT_dom"/>
</dbReference>
<dbReference type="SUPFAM" id="SSF55729">
    <property type="entry name" value="Acyl-CoA N-acyltransferases (Nat)"/>
    <property type="match status" value="1"/>
</dbReference>
<dbReference type="Pfam" id="PF13302">
    <property type="entry name" value="Acetyltransf_3"/>
    <property type="match status" value="1"/>
</dbReference>
<feature type="domain" description="N-acetyltransferase" evidence="1">
    <location>
        <begin position="12"/>
        <end position="179"/>
    </location>
</feature>
<dbReference type="AlphaFoldDB" id="A0A0C3E6B7"/>
<dbReference type="Gene3D" id="3.40.630.30">
    <property type="match status" value="1"/>
</dbReference>
<dbReference type="PANTHER" id="PTHR43441">
    <property type="entry name" value="RIBOSOMAL-PROTEIN-SERINE ACETYLTRANSFERASE"/>
    <property type="match status" value="1"/>
</dbReference>
<sequence length="182" mass="20551">MSPDFEIITPRLALRLISAEDASALHQLLATSPSLHTWLDWCNEDVSLQEAQDFLLSTRLNWVKAEAFGFGIYERETGALLGMVAVNELYQTFNMASIGYWVADRYQRQGYAQEAIRALAEFCFATLCLTRLEIVCDPDNTVSQALIESVGAHKEAIARDRFIFNQQPKDGVVYSLLPRDLE</sequence>
<dbReference type="PROSITE" id="PS51186">
    <property type="entry name" value="GNAT"/>
    <property type="match status" value="1"/>
</dbReference>
<dbReference type="EMBL" id="JXOK01000063">
    <property type="protein sequence ID" value="KIN09933.1"/>
    <property type="molecule type" value="Genomic_DNA"/>
</dbReference>
<evidence type="ECO:0000313" key="3">
    <source>
        <dbReference type="Proteomes" id="UP000031977"/>
    </source>
</evidence>
<dbReference type="InterPro" id="IPR016181">
    <property type="entry name" value="Acyl_CoA_acyltransferase"/>
</dbReference>
<dbReference type="Proteomes" id="UP000031977">
    <property type="component" value="Unassembled WGS sequence"/>
</dbReference>
<dbReference type="OrthoDB" id="5292292at2"/>
<proteinExistence type="predicted"/>
<dbReference type="GO" id="GO:1990189">
    <property type="term" value="F:protein N-terminal-serine acetyltransferase activity"/>
    <property type="evidence" value="ECO:0007669"/>
    <property type="project" value="TreeGrafter"/>
</dbReference>
<name>A0A0C3E6B7_9VIBR</name>
<gene>
    <name evidence="2" type="ORF">SU60_16475</name>
</gene>
<keyword evidence="3" id="KW-1185">Reference proteome</keyword>
<comment type="caution">
    <text evidence="2">The sequence shown here is derived from an EMBL/GenBank/DDBJ whole genome shotgun (WGS) entry which is preliminary data.</text>
</comment>
<dbReference type="STRING" id="50718.SU60_16475"/>
<organism evidence="2 3">
    <name type="scientific">Vibrio mytili</name>
    <dbReference type="NCBI Taxonomy" id="50718"/>
    <lineage>
        <taxon>Bacteria</taxon>
        <taxon>Pseudomonadati</taxon>
        <taxon>Pseudomonadota</taxon>
        <taxon>Gammaproteobacteria</taxon>
        <taxon>Vibrionales</taxon>
        <taxon>Vibrionaceae</taxon>
        <taxon>Vibrio</taxon>
    </lineage>
</organism>